<evidence type="ECO:0008006" key="4">
    <source>
        <dbReference type="Google" id="ProtNLM"/>
    </source>
</evidence>
<dbReference type="SUPFAM" id="SSF52540">
    <property type="entry name" value="P-loop containing nucleoside triphosphate hydrolases"/>
    <property type="match status" value="2"/>
</dbReference>
<feature type="region of interest" description="Disordered" evidence="1">
    <location>
        <begin position="316"/>
        <end position="336"/>
    </location>
</feature>
<dbReference type="InterPro" id="IPR027417">
    <property type="entry name" value="P-loop_NTPase"/>
</dbReference>
<dbReference type="Proteomes" id="UP001602119">
    <property type="component" value="Unassembled WGS sequence"/>
</dbReference>
<sequence>MSDVPLPLLWLSGPTGVGKSSAGWEVFAQLSRGGVKVAFVDADQISLCYPMPEGMTHHVRARSLAAMWPHFRQEGVQCLVLAGFVDTPEEVREYTALLPEAAFTLCRLRVDSAELKERFIGRGWRPELVEEAVAEAEALDRSDYADMCMDTDGLAASETAQLIRERAGGWPGALPAATFHGFVDRRSHPPIAQVDTAPTSTPVPVLWLRGATAVGKSTVGYEIFMQVYRTGVRAAYVDVKQIGALRPVADDDVDSHRLKARNLAAIWAGYRAVGAQCLIVSGEADSDDTVRGYAELLPGMALTVCRLHAGPATLSERVGRRGRGGGPATPGDELRGLDSDALHRIAERAAREAKALDRAGSGDLRVDTDGRSVKEVAADVRLRGGNWPNLFA</sequence>
<dbReference type="EMBL" id="JBIAXI010000001">
    <property type="protein sequence ID" value="MFF4771623.1"/>
    <property type="molecule type" value="Genomic_DNA"/>
</dbReference>
<name>A0ABW6UZT1_MICFU</name>
<evidence type="ECO:0000313" key="2">
    <source>
        <dbReference type="EMBL" id="MFF4771623.1"/>
    </source>
</evidence>
<dbReference type="RefSeq" id="WP_387340225.1">
    <property type="nucleotide sequence ID" value="NZ_JBIAXI010000001.1"/>
</dbReference>
<comment type="caution">
    <text evidence="2">The sequence shown here is derived from an EMBL/GenBank/DDBJ whole genome shotgun (WGS) entry which is preliminary data.</text>
</comment>
<evidence type="ECO:0000313" key="3">
    <source>
        <dbReference type="Proteomes" id="UP001602119"/>
    </source>
</evidence>
<reference evidence="2 3" key="1">
    <citation type="submission" date="2024-10" db="EMBL/GenBank/DDBJ databases">
        <title>The Natural Products Discovery Center: Release of the First 8490 Sequenced Strains for Exploring Actinobacteria Biosynthetic Diversity.</title>
        <authorList>
            <person name="Kalkreuter E."/>
            <person name="Kautsar S.A."/>
            <person name="Yang D."/>
            <person name="Bader C.D."/>
            <person name="Teijaro C.N."/>
            <person name="Fluegel L."/>
            <person name="Davis C.M."/>
            <person name="Simpson J.R."/>
            <person name="Lauterbach L."/>
            <person name="Steele A.D."/>
            <person name="Gui C."/>
            <person name="Meng S."/>
            <person name="Li G."/>
            <person name="Viehrig K."/>
            <person name="Ye F."/>
            <person name="Su P."/>
            <person name="Kiefer A.F."/>
            <person name="Nichols A."/>
            <person name="Cepeda A.J."/>
            <person name="Yan W."/>
            <person name="Fan B."/>
            <person name="Jiang Y."/>
            <person name="Adhikari A."/>
            <person name="Zheng C.-J."/>
            <person name="Schuster L."/>
            <person name="Cowan T.M."/>
            <person name="Smanski M.J."/>
            <person name="Chevrette M.G."/>
            <person name="De Carvalho L.P.S."/>
            <person name="Shen B."/>
        </authorList>
    </citation>
    <scope>NUCLEOTIDE SEQUENCE [LARGE SCALE GENOMIC DNA]</scope>
    <source>
        <strain evidence="2 3">NPDC001281</strain>
    </source>
</reference>
<proteinExistence type="predicted"/>
<organism evidence="2 3">
    <name type="scientific">Microtetraspora fusca</name>
    <dbReference type="NCBI Taxonomy" id="1997"/>
    <lineage>
        <taxon>Bacteria</taxon>
        <taxon>Bacillati</taxon>
        <taxon>Actinomycetota</taxon>
        <taxon>Actinomycetes</taxon>
        <taxon>Streptosporangiales</taxon>
        <taxon>Streptosporangiaceae</taxon>
        <taxon>Microtetraspora</taxon>
    </lineage>
</organism>
<keyword evidence="3" id="KW-1185">Reference proteome</keyword>
<gene>
    <name evidence="2" type="ORF">ACFY05_02055</name>
</gene>
<protein>
    <recommendedName>
        <fullName evidence="4">Adenylyl-sulfate kinase</fullName>
    </recommendedName>
</protein>
<evidence type="ECO:0000256" key="1">
    <source>
        <dbReference type="SAM" id="MobiDB-lite"/>
    </source>
</evidence>
<accession>A0ABW6UZT1</accession>
<dbReference type="Gene3D" id="3.40.50.300">
    <property type="entry name" value="P-loop containing nucleotide triphosphate hydrolases"/>
    <property type="match status" value="2"/>
</dbReference>